<evidence type="ECO:0000256" key="1">
    <source>
        <dbReference type="SAM" id="Phobius"/>
    </source>
</evidence>
<comment type="caution">
    <text evidence="2">The sequence shown here is derived from an EMBL/GenBank/DDBJ whole genome shotgun (WGS) entry which is preliminary data.</text>
</comment>
<dbReference type="EMBL" id="CAKOFQ010007341">
    <property type="protein sequence ID" value="CAH1998802.1"/>
    <property type="molecule type" value="Genomic_DNA"/>
</dbReference>
<dbReference type="OrthoDB" id="6884957at2759"/>
<sequence length="123" mass="14297">MDDILPIVGEFGTYQKLMLWLVCLPACFPCGFGAFNQLFMADVPKHWCRVPQLENITTIEQMRNLSIPFENGEYAECKRYAVDWYELVQEENENSGPLICTSYVLERVADVLKISLRPWDVRD</sequence>
<reference evidence="2" key="1">
    <citation type="submission" date="2022-03" db="EMBL/GenBank/DDBJ databases">
        <authorList>
            <person name="Sayadi A."/>
        </authorList>
    </citation>
    <scope>NUCLEOTIDE SEQUENCE</scope>
</reference>
<keyword evidence="3" id="KW-1185">Reference proteome</keyword>
<organism evidence="2 3">
    <name type="scientific">Acanthoscelides obtectus</name>
    <name type="common">Bean weevil</name>
    <name type="synonym">Bruchus obtectus</name>
    <dbReference type="NCBI Taxonomy" id="200917"/>
    <lineage>
        <taxon>Eukaryota</taxon>
        <taxon>Metazoa</taxon>
        <taxon>Ecdysozoa</taxon>
        <taxon>Arthropoda</taxon>
        <taxon>Hexapoda</taxon>
        <taxon>Insecta</taxon>
        <taxon>Pterygota</taxon>
        <taxon>Neoptera</taxon>
        <taxon>Endopterygota</taxon>
        <taxon>Coleoptera</taxon>
        <taxon>Polyphaga</taxon>
        <taxon>Cucujiformia</taxon>
        <taxon>Chrysomeloidea</taxon>
        <taxon>Chrysomelidae</taxon>
        <taxon>Bruchinae</taxon>
        <taxon>Bruchini</taxon>
        <taxon>Acanthoscelides</taxon>
    </lineage>
</organism>
<dbReference type="AlphaFoldDB" id="A0A9P0LUQ2"/>
<evidence type="ECO:0000313" key="2">
    <source>
        <dbReference type="EMBL" id="CAH1998802.1"/>
    </source>
</evidence>
<protein>
    <submittedName>
        <fullName evidence="2">Uncharacterized protein</fullName>
    </submittedName>
</protein>
<keyword evidence="1" id="KW-0472">Membrane</keyword>
<keyword evidence="1" id="KW-1133">Transmembrane helix</keyword>
<feature type="transmembrane region" description="Helical" evidence="1">
    <location>
        <begin position="17"/>
        <end position="39"/>
    </location>
</feature>
<name>A0A9P0LUQ2_ACAOB</name>
<dbReference type="Proteomes" id="UP001152888">
    <property type="component" value="Unassembled WGS sequence"/>
</dbReference>
<gene>
    <name evidence="2" type="ORF">ACAOBT_LOCUS24594</name>
</gene>
<evidence type="ECO:0000313" key="3">
    <source>
        <dbReference type="Proteomes" id="UP001152888"/>
    </source>
</evidence>
<proteinExistence type="predicted"/>
<accession>A0A9P0LUQ2</accession>
<keyword evidence="1" id="KW-0812">Transmembrane</keyword>